<dbReference type="RefSeq" id="WP_038150961.1">
    <property type="nucleotide sequence ID" value="NZ_JRNT01000005.1"/>
</dbReference>
<keyword evidence="2" id="KW-1185">Reference proteome</keyword>
<evidence type="ECO:0000313" key="1">
    <source>
        <dbReference type="EMBL" id="KGF48096.1"/>
    </source>
</evidence>
<dbReference type="Proteomes" id="UP000029628">
    <property type="component" value="Unassembled WGS sequence"/>
</dbReference>
<proteinExistence type="predicted"/>
<evidence type="ECO:0000313" key="2">
    <source>
        <dbReference type="Proteomes" id="UP000029628"/>
    </source>
</evidence>
<dbReference type="AlphaFoldDB" id="A0A096AN30"/>
<gene>
    <name evidence="1" type="ORF">HMPREF0872_00380</name>
</gene>
<dbReference type="EMBL" id="JRNT01000005">
    <property type="protein sequence ID" value="KGF48096.1"/>
    <property type="molecule type" value="Genomic_DNA"/>
</dbReference>
<accession>A0A096AN30</accession>
<reference evidence="1 2" key="1">
    <citation type="submission" date="2014-07" db="EMBL/GenBank/DDBJ databases">
        <authorList>
            <person name="McCorrison J."/>
            <person name="Sanka R."/>
            <person name="Torralba M."/>
            <person name="Gillis M."/>
            <person name="Haft D.H."/>
            <person name="Methe B."/>
            <person name="Sutton G."/>
            <person name="Nelson K.E."/>
        </authorList>
    </citation>
    <scope>NUCLEOTIDE SEQUENCE [LARGE SCALE GENOMIC DNA]</scope>
    <source>
        <strain evidence="1 2">DNF00314</strain>
    </source>
</reference>
<name>A0A096AN30_9FIRM</name>
<protein>
    <submittedName>
        <fullName evidence="1">Uncharacterized protein</fullName>
    </submittedName>
</protein>
<sequence length="86" mass="10143">MNISEHKKQILYMFYTDGWRYLARDKIGYMHIFTEKPTKGEACWLCKKGIRGGFFFYDESFEDIRFENAEPLDIGMELGLADDDNA</sequence>
<comment type="caution">
    <text evidence="1">The sequence shown here is derived from an EMBL/GenBank/DDBJ whole genome shotgun (WGS) entry which is preliminary data.</text>
</comment>
<organism evidence="1 2">
    <name type="scientific">Veillonella montpellierensis DNF00314</name>
    <dbReference type="NCBI Taxonomy" id="1401067"/>
    <lineage>
        <taxon>Bacteria</taxon>
        <taxon>Bacillati</taxon>
        <taxon>Bacillota</taxon>
        <taxon>Negativicutes</taxon>
        <taxon>Veillonellales</taxon>
        <taxon>Veillonellaceae</taxon>
        <taxon>Veillonella</taxon>
    </lineage>
</organism>